<evidence type="ECO:0008006" key="3">
    <source>
        <dbReference type="Google" id="ProtNLM"/>
    </source>
</evidence>
<dbReference type="EMBL" id="CH408030">
    <property type="protein sequence ID" value="EAQ90210.1"/>
    <property type="molecule type" value="Genomic_DNA"/>
</dbReference>
<sequence>MSTAPRFIVSTKEFPPAERAVFLESSFFSRNGPGAELPSPADVRARSDIQNSQKMKYRIPPVRYEELGLIVKFGRAPQVRVDEGQCLWALRHALPKVPVPTPKVYGWTHDHGQVFIYMELVHGVTLAQRWGSLNEIERNKPTNDQNLYRYLLASIEKATSIVRRPAISFSKARETTLRGGRSIQLLNFMVGYPS</sequence>
<dbReference type="GeneID" id="4389043"/>
<dbReference type="eggNOG" id="ENOG502RYS9">
    <property type="taxonomic scope" value="Eukaryota"/>
</dbReference>
<organism evidence="1 2">
    <name type="scientific">Chaetomium globosum (strain ATCC 6205 / CBS 148.51 / DSM 1962 / NBRC 6347 / NRRL 1970)</name>
    <name type="common">Soil fungus</name>
    <dbReference type="NCBI Taxonomy" id="306901"/>
    <lineage>
        <taxon>Eukaryota</taxon>
        <taxon>Fungi</taxon>
        <taxon>Dikarya</taxon>
        <taxon>Ascomycota</taxon>
        <taxon>Pezizomycotina</taxon>
        <taxon>Sordariomycetes</taxon>
        <taxon>Sordariomycetidae</taxon>
        <taxon>Sordariales</taxon>
        <taxon>Chaetomiaceae</taxon>
        <taxon>Chaetomium</taxon>
    </lineage>
</organism>
<reference evidence="2" key="1">
    <citation type="journal article" date="2015" name="Genome Announc.">
        <title>Draft genome sequence of the cellulolytic fungus Chaetomium globosum.</title>
        <authorList>
            <person name="Cuomo C.A."/>
            <person name="Untereiner W.A."/>
            <person name="Ma L.-J."/>
            <person name="Grabherr M."/>
            <person name="Birren B.W."/>
        </authorList>
    </citation>
    <scope>NUCLEOTIDE SEQUENCE [LARGE SCALE GENOMIC DNA]</scope>
    <source>
        <strain evidence="2">ATCC 6205 / CBS 148.51 / DSM 1962 / NBRC 6347 / NRRL 1970</strain>
    </source>
</reference>
<dbReference type="OrthoDB" id="5404599at2759"/>
<dbReference type="RefSeq" id="XP_001228661.1">
    <property type="nucleotide sequence ID" value="XM_001228660.1"/>
</dbReference>
<accession>Q2HCA9</accession>
<dbReference type="SUPFAM" id="SSF56112">
    <property type="entry name" value="Protein kinase-like (PK-like)"/>
    <property type="match status" value="1"/>
</dbReference>
<dbReference type="Proteomes" id="UP000001056">
    <property type="component" value="Unassembled WGS sequence"/>
</dbReference>
<keyword evidence="2" id="KW-1185">Reference proteome</keyword>
<dbReference type="STRING" id="306901.Q2HCA9"/>
<proteinExistence type="predicted"/>
<dbReference type="HOGENOM" id="CLU_1532164_0_0_1"/>
<gene>
    <name evidence="1" type="ORF">CHGG_02145</name>
</gene>
<name>Q2HCA9_CHAGB</name>
<evidence type="ECO:0000313" key="1">
    <source>
        <dbReference type="EMBL" id="EAQ90210.1"/>
    </source>
</evidence>
<dbReference type="OMA" id="LNLWMVK"/>
<evidence type="ECO:0000313" key="2">
    <source>
        <dbReference type="Proteomes" id="UP000001056"/>
    </source>
</evidence>
<protein>
    <recommendedName>
        <fullName evidence="3">Aminoglycoside phosphotransferase domain-containing protein</fullName>
    </recommendedName>
</protein>
<dbReference type="AlphaFoldDB" id="Q2HCA9"/>
<dbReference type="VEuPathDB" id="FungiDB:CHGG_02145"/>
<dbReference type="InParanoid" id="Q2HCA9"/>
<dbReference type="InterPro" id="IPR011009">
    <property type="entry name" value="Kinase-like_dom_sf"/>
</dbReference>